<keyword evidence="2" id="KW-1185">Reference proteome</keyword>
<sequence length="127" mass="14420">MRTVTGVRLKSASRGSWQARVVTLVALAWAKLWRAKITYNDEFDLFVCSQMGAGFGRAGTTLGAAYLTKDHTRTKTLRHEAVHAEQWSRYGFSFMARYLFEEARHPKTKNRFEIEAGLADGGYVRDV</sequence>
<gene>
    <name evidence="1" type="ORF">JGU71_06005</name>
</gene>
<reference evidence="1" key="1">
    <citation type="submission" date="2020-12" db="EMBL/GenBank/DDBJ databases">
        <title>Antrihabitans popcorni sp. nov. and Antrihabitans auranticaus sp. nov., isolated from a larva cave.</title>
        <authorList>
            <person name="Lee S.D."/>
            <person name="Kim I.S."/>
        </authorList>
    </citation>
    <scope>NUCLEOTIDE SEQUENCE</scope>
    <source>
        <strain evidence="1">YC3-6</strain>
    </source>
</reference>
<dbReference type="EMBL" id="JAEMNV010000002">
    <property type="protein sequence ID" value="MBJ8338429.1"/>
    <property type="molecule type" value="Genomic_DNA"/>
</dbReference>
<evidence type="ECO:0000313" key="2">
    <source>
        <dbReference type="Proteomes" id="UP000655868"/>
    </source>
</evidence>
<evidence type="ECO:0008006" key="3">
    <source>
        <dbReference type="Google" id="ProtNLM"/>
    </source>
</evidence>
<name>A0A934U1C3_9NOCA</name>
<comment type="caution">
    <text evidence="1">The sequence shown here is derived from an EMBL/GenBank/DDBJ whole genome shotgun (WGS) entry which is preliminary data.</text>
</comment>
<evidence type="ECO:0000313" key="1">
    <source>
        <dbReference type="EMBL" id="MBJ8338429.1"/>
    </source>
</evidence>
<dbReference type="Proteomes" id="UP000655868">
    <property type="component" value="Unassembled WGS sequence"/>
</dbReference>
<accession>A0A934U1C3</accession>
<dbReference type="AlphaFoldDB" id="A0A934U1C3"/>
<proteinExistence type="predicted"/>
<organism evidence="1 2">
    <name type="scientific">Antrihabitans stalagmiti</name>
    <dbReference type="NCBI Taxonomy" id="2799499"/>
    <lineage>
        <taxon>Bacteria</taxon>
        <taxon>Bacillati</taxon>
        <taxon>Actinomycetota</taxon>
        <taxon>Actinomycetes</taxon>
        <taxon>Mycobacteriales</taxon>
        <taxon>Nocardiaceae</taxon>
        <taxon>Antrihabitans</taxon>
    </lineage>
</organism>
<dbReference type="RefSeq" id="WP_199703120.1">
    <property type="nucleotide sequence ID" value="NZ_JAEMNV010000002.1"/>
</dbReference>
<protein>
    <recommendedName>
        <fullName evidence="3">Fe-S oxidoreductase</fullName>
    </recommendedName>
</protein>